<sequence>MDNEKSTIITAPETNVTTSERIPLGKSTKVNVTSCNDPVHSAIECPTRLELVTLIDPSAVVDDIVYEEHSFVEASDTPSDMVEDPLSQPGGPGGARAPPKNWKKQSFNRLLRLLLAISARHSAREVLAISARHSARRFPGRKGSNLDGSSRNLDDPSRFLDDPSRFLDDPSRFLDDPSRFLDGSIQKSGWIHPEIWMDPSKKSGWINSCKILLAMEISSCPISMAYRHLDPLF</sequence>
<evidence type="ECO:0000256" key="1">
    <source>
        <dbReference type="SAM" id="MobiDB-lite"/>
    </source>
</evidence>
<evidence type="ECO:0000313" key="3">
    <source>
        <dbReference type="Proteomes" id="UP001418222"/>
    </source>
</evidence>
<dbReference type="EMBL" id="JBBWWQ010000016">
    <property type="protein sequence ID" value="KAK8926047.1"/>
    <property type="molecule type" value="Genomic_DNA"/>
</dbReference>
<dbReference type="AlphaFoldDB" id="A0AAP0B370"/>
<name>A0AAP0B370_9ASPA</name>
<keyword evidence="3" id="KW-1185">Reference proteome</keyword>
<protein>
    <submittedName>
        <fullName evidence="2">Uncharacterized protein</fullName>
    </submittedName>
</protein>
<feature type="region of interest" description="Disordered" evidence="1">
    <location>
        <begin position="137"/>
        <end position="157"/>
    </location>
</feature>
<feature type="region of interest" description="Disordered" evidence="1">
    <location>
        <begin position="75"/>
        <end position="101"/>
    </location>
</feature>
<accession>A0AAP0B370</accession>
<organism evidence="2 3">
    <name type="scientific">Platanthera zijinensis</name>
    <dbReference type="NCBI Taxonomy" id="2320716"/>
    <lineage>
        <taxon>Eukaryota</taxon>
        <taxon>Viridiplantae</taxon>
        <taxon>Streptophyta</taxon>
        <taxon>Embryophyta</taxon>
        <taxon>Tracheophyta</taxon>
        <taxon>Spermatophyta</taxon>
        <taxon>Magnoliopsida</taxon>
        <taxon>Liliopsida</taxon>
        <taxon>Asparagales</taxon>
        <taxon>Orchidaceae</taxon>
        <taxon>Orchidoideae</taxon>
        <taxon>Orchideae</taxon>
        <taxon>Orchidinae</taxon>
        <taxon>Platanthera</taxon>
    </lineage>
</organism>
<proteinExistence type="predicted"/>
<evidence type="ECO:0000313" key="2">
    <source>
        <dbReference type="EMBL" id="KAK8926047.1"/>
    </source>
</evidence>
<dbReference type="Proteomes" id="UP001418222">
    <property type="component" value="Unassembled WGS sequence"/>
</dbReference>
<comment type="caution">
    <text evidence="2">The sequence shown here is derived from an EMBL/GenBank/DDBJ whole genome shotgun (WGS) entry which is preliminary data.</text>
</comment>
<reference evidence="2 3" key="1">
    <citation type="journal article" date="2022" name="Nat. Plants">
        <title>Genomes of leafy and leafless Platanthera orchids illuminate the evolution of mycoheterotrophy.</title>
        <authorList>
            <person name="Li M.H."/>
            <person name="Liu K.W."/>
            <person name="Li Z."/>
            <person name="Lu H.C."/>
            <person name="Ye Q.L."/>
            <person name="Zhang D."/>
            <person name="Wang J.Y."/>
            <person name="Li Y.F."/>
            <person name="Zhong Z.M."/>
            <person name="Liu X."/>
            <person name="Yu X."/>
            <person name="Liu D.K."/>
            <person name="Tu X.D."/>
            <person name="Liu B."/>
            <person name="Hao Y."/>
            <person name="Liao X.Y."/>
            <person name="Jiang Y.T."/>
            <person name="Sun W.H."/>
            <person name="Chen J."/>
            <person name="Chen Y.Q."/>
            <person name="Ai Y."/>
            <person name="Zhai J.W."/>
            <person name="Wu S.S."/>
            <person name="Zhou Z."/>
            <person name="Hsiao Y.Y."/>
            <person name="Wu W.L."/>
            <person name="Chen Y.Y."/>
            <person name="Lin Y.F."/>
            <person name="Hsu J.L."/>
            <person name="Li C.Y."/>
            <person name="Wang Z.W."/>
            <person name="Zhao X."/>
            <person name="Zhong W.Y."/>
            <person name="Ma X.K."/>
            <person name="Ma L."/>
            <person name="Huang J."/>
            <person name="Chen G.Z."/>
            <person name="Huang M.Z."/>
            <person name="Huang L."/>
            <person name="Peng D.H."/>
            <person name="Luo Y.B."/>
            <person name="Zou S.Q."/>
            <person name="Chen S.P."/>
            <person name="Lan S."/>
            <person name="Tsai W.C."/>
            <person name="Van de Peer Y."/>
            <person name="Liu Z.J."/>
        </authorList>
    </citation>
    <scope>NUCLEOTIDE SEQUENCE [LARGE SCALE GENOMIC DNA]</scope>
    <source>
        <strain evidence="2">Lor287</strain>
    </source>
</reference>
<gene>
    <name evidence="2" type="ORF">KSP39_PZI018313</name>
</gene>